<dbReference type="CDD" id="cd01310">
    <property type="entry name" value="TatD_DNAse"/>
    <property type="match status" value="1"/>
</dbReference>
<dbReference type="Pfam" id="PF01026">
    <property type="entry name" value="TatD_DNase"/>
    <property type="match status" value="1"/>
</dbReference>
<dbReference type="InterPro" id="IPR001130">
    <property type="entry name" value="TatD-like"/>
</dbReference>
<dbReference type="Gene3D" id="3.20.20.140">
    <property type="entry name" value="Metal-dependent hydrolases"/>
    <property type="match status" value="1"/>
</dbReference>
<comment type="caution">
    <text evidence="1">The sequence shown here is derived from an EMBL/GenBank/DDBJ whole genome shotgun (WGS) entry which is preliminary data.</text>
</comment>
<accession>A0ABW8BH94</accession>
<organism evidence="1 2">
    <name type="scientific">Streptomyces salinarius</name>
    <dbReference type="NCBI Taxonomy" id="2762598"/>
    <lineage>
        <taxon>Bacteria</taxon>
        <taxon>Bacillati</taxon>
        <taxon>Actinomycetota</taxon>
        <taxon>Actinomycetes</taxon>
        <taxon>Kitasatosporales</taxon>
        <taxon>Streptomycetaceae</taxon>
        <taxon>Streptomyces</taxon>
    </lineage>
</organism>
<evidence type="ECO:0000313" key="2">
    <source>
        <dbReference type="Proteomes" id="UP001614264"/>
    </source>
</evidence>
<dbReference type="GO" id="GO:0016787">
    <property type="term" value="F:hydrolase activity"/>
    <property type="evidence" value="ECO:0007669"/>
    <property type="project" value="UniProtKB-KW"/>
</dbReference>
<proteinExistence type="predicted"/>
<dbReference type="PIRSF" id="PIRSF005902">
    <property type="entry name" value="DNase_TatD"/>
    <property type="match status" value="1"/>
</dbReference>
<keyword evidence="1" id="KW-0378">Hydrolase</keyword>
<dbReference type="SUPFAM" id="SSF51556">
    <property type="entry name" value="Metallo-dependent hydrolases"/>
    <property type="match status" value="1"/>
</dbReference>
<dbReference type="PANTHER" id="PTHR46124:SF2">
    <property type="entry name" value="D-AMINOACYL-TRNA DEACYLASE"/>
    <property type="match status" value="1"/>
</dbReference>
<protein>
    <submittedName>
        <fullName evidence="1">TatD family hydrolase</fullName>
    </submittedName>
</protein>
<dbReference type="PANTHER" id="PTHR46124">
    <property type="entry name" value="D-AMINOACYL-TRNA DEACYLASE"/>
    <property type="match status" value="1"/>
</dbReference>
<gene>
    <name evidence="1" type="ORF">AB4829_23185</name>
</gene>
<dbReference type="InterPro" id="IPR032466">
    <property type="entry name" value="Metal_Hydrolase"/>
</dbReference>
<dbReference type="Proteomes" id="UP001614264">
    <property type="component" value="Unassembled WGS sequence"/>
</dbReference>
<reference evidence="1 2" key="1">
    <citation type="submission" date="2024-07" db="EMBL/GenBank/DDBJ databases">
        <title>Whole genome sequencing of Prodigiosin pigment-producing Streptomyces salinarius isolated from rhizosphere soil of Arachis hypogaea.</title>
        <authorList>
            <person name="Vidhya A."/>
            <person name="Ramya S."/>
        </authorList>
    </citation>
    <scope>NUCLEOTIDE SEQUENCE [LARGE SCALE GENOMIC DNA]</scope>
    <source>
        <strain evidence="1 2">VRMG2420</strain>
    </source>
</reference>
<dbReference type="EMBL" id="JBITPR010000046">
    <property type="protein sequence ID" value="MFI7873491.1"/>
    <property type="molecule type" value="Genomic_DNA"/>
</dbReference>
<keyword evidence="2" id="KW-1185">Reference proteome</keyword>
<sequence length="248" mass="27404">MNRLLDTHCHLTGYKDPAEVLREAADASVDIVAVTEDPGEYRLMRSRLGRRLGVHTALGMHPLRAHGFTPADLARFLRMLPDAPWIGEIGLDYSPAGRSTRRAQLRIFEAILGDPRTLSVPMTVHSRGAEVETLTRLAQSGANAAILHWYTGPPNLVDDALAAGLWFSVNPAMCHSAKARRLIDALPVDRVLLETDGPFARYRGRPARPADLSAVIAHLAARWDLAPEDVVRQLHANRLQLLERCEDP</sequence>
<dbReference type="RefSeq" id="WP_233644966.1">
    <property type="nucleotide sequence ID" value="NZ_JBITPR010000046.1"/>
</dbReference>
<name>A0ABW8BH94_9ACTN</name>
<evidence type="ECO:0000313" key="1">
    <source>
        <dbReference type="EMBL" id="MFI7873491.1"/>
    </source>
</evidence>